<name>A0A2T8FBT4_9ACTN</name>
<accession>A0A2T8FBT4</accession>
<proteinExistence type="predicted"/>
<protein>
    <submittedName>
        <fullName evidence="1">Tautomerase family protein</fullName>
    </submittedName>
</protein>
<reference evidence="1 2" key="1">
    <citation type="submission" date="2018-04" db="EMBL/GenBank/DDBJ databases">
        <title>Genome of Nocardioides gansuensis WSJ-1.</title>
        <authorList>
            <person name="Wu S."/>
            <person name="Wang G."/>
        </authorList>
    </citation>
    <scope>NUCLEOTIDE SEQUENCE [LARGE SCALE GENOMIC DNA]</scope>
    <source>
        <strain evidence="1 2">WSJ-1</strain>
    </source>
</reference>
<gene>
    <name evidence="1" type="ORF">DDE18_07640</name>
</gene>
<comment type="caution">
    <text evidence="1">The sequence shown here is derived from an EMBL/GenBank/DDBJ whole genome shotgun (WGS) entry which is preliminary data.</text>
</comment>
<dbReference type="Proteomes" id="UP000246018">
    <property type="component" value="Unassembled WGS sequence"/>
</dbReference>
<evidence type="ECO:0000313" key="1">
    <source>
        <dbReference type="EMBL" id="PVG83174.1"/>
    </source>
</evidence>
<dbReference type="AlphaFoldDB" id="A0A2T8FBT4"/>
<dbReference type="PANTHER" id="PTHR38460:SF1">
    <property type="entry name" value="TAUTOMERASE YOLI-RELATED"/>
    <property type="match status" value="1"/>
</dbReference>
<dbReference type="OrthoDB" id="9804765at2"/>
<dbReference type="InterPro" id="IPR037479">
    <property type="entry name" value="Tauto_MSAD"/>
</dbReference>
<dbReference type="PANTHER" id="PTHR38460">
    <property type="entry name" value="TAUTOMERASE YOLI-RELATED"/>
    <property type="match status" value="1"/>
</dbReference>
<dbReference type="RefSeq" id="WP_116571654.1">
    <property type="nucleotide sequence ID" value="NZ_QDGZ01000003.1"/>
</dbReference>
<keyword evidence="2" id="KW-1185">Reference proteome</keyword>
<dbReference type="Gene3D" id="3.30.429.10">
    <property type="entry name" value="Macrophage Migration Inhibitory Factor"/>
    <property type="match status" value="1"/>
</dbReference>
<dbReference type="InterPro" id="IPR014347">
    <property type="entry name" value="Tautomerase/MIF_sf"/>
</dbReference>
<sequence length="131" mass="14643">MPIVDITLIEGRRSPEVIRAIADGVHDALVEHFGIPTDDRFQIVHRKQLDELIYDRSFLGGPRSDGYVMVRITVGKERPELIKHALYRAIADNLARNAHVDPEDVFIALNTVALSDLSVAGGRPFRPPHIT</sequence>
<dbReference type="SUPFAM" id="SSF55331">
    <property type="entry name" value="Tautomerase/MIF"/>
    <property type="match status" value="1"/>
</dbReference>
<organism evidence="1 2">
    <name type="scientific">Nocardioides gansuensis</name>
    <dbReference type="NCBI Taxonomy" id="2138300"/>
    <lineage>
        <taxon>Bacteria</taxon>
        <taxon>Bacillati</taxon>
        <taxon>Actinomycetota</taxon>
        <taxon>Actinomycetes</taxon>
        <taxon>Propionibacteriales</taxon>
        <taxon>Nocardioidaceae</taxon>
        <taxon>Nocardioides</taxon>
    </lineage>
</organism>
<dbReference type="EMBL" id="QDGZ01000003">
    <property type="protein sequence ID" value="PVG83174.1"/>
    <property type="molecule type" value="Genomic_DNA"/>
</dbReference>
<dbReference type="Pfam" id="PF14552">
    <property type="entry name" value="Tautomerase_2"/>
    <property type="match status" value="1"/>
</dbReference>
<evidence type="ECO:0000313" key="2">
    <source>
        <dbReference type="Proteomes" id="UP000246018"/>
    </source>
</evidence>